<feature type="transmembrane region" description="Helical" evidence="7">
    <location>
        <begin position="753"/>
        <end position="779"/>
    </location>
</feature>
<proteinExistence type="inferred from homology"/>
<name>A0ABW1EKP5_9BACT</name>
<dbReference type="PANTHER" id="PTHR30572">
    <property type="entry name" value="MEMBRANE COMPONENT OF TRANSPORTER-RELATED"/>
    <property type="match status" value="1"/>
</dbReference>
<dbReference type="InterPro" id="IPR017800">
    <property type="entry name" value="ADOP"/>
</dbReference>
<evidence type="ECO:0000256" key="3">
    <source>
        <dbReference type="ARBA" id="ARBA00022692"/>
    </source>
</evidence>
<dbReference type="NCBIfam" id="NF038403">
    <property type="entry name" value="perm_prefix_1"/>
    <property type="match status" value="1"/>
</dbReference>
<dbReference type="EMBL" id="JBHSPH010000007">
    <property type="protein sequence ID" value="MFC5863845.1"/>
    <property type="molecule type" value="Genomic_DNA"/>
</dbReference>
<evidence type="ECO:0000256" key="1">
    <source>
        <dbReference type="ARBA" id="ARBA00004651"/>
    </source>
</evidence>
<dbReference type="InterPro" id="IPR047928">
    <property type="entry name" value="Perm_prefix_1"/>
</dbReference>
<feature type="domain" description="MacB-like periplasmic core" evidence="9">
    <location>
        <begin position="542"/>
        <end position="723"/>
    </location>
</feature>
<keyword evidence="4 7" id="KW-1133">Transmembrane helix</keyword>
<feature type="transmembrane region" description="Helical" evidence="7">
    <location>
        <begin position="471"/>
        <end position="494"/>
    </location>
</feature>
<feature type="transmembrane region" description="Helical" evidence="7">
    <location>
        <begin position="800"/>
        <end position="822"/>
    </location>
</feature>
<feature type="transmembrane region" description="Helical" evidence="7">
    <location>
        <begin position="83"/>
        <end position="105"/>
    </location>
</feature>
<keyword evidence="3 7" id="KW-0812">Transmembrane</keyword>
<evidence type="ECO:0000259" key="8">
    <source>
        <dbReference type="Pfam" id="PF02687"/>
    </source>
</evidence>
<evidence type="ECO:0000256" key="4">
    <source>
        <dbReference type="ARBA" id="ARBA00022989"/>
    </source>
</evidence>
<dbReference type="InterPro" id="IPR003838">
    <property type="entry name" value="ABC3_permease_C"/>
</dbReference>
<dbReference type="NCBIfam" id="TIGR03434">
    <property type="entry name" value="ADOP"/>
    <property type="match status" value="1"/>
</dbReference>
<evidence type="ECO:0000313" key="10">
    <source>
        <dbReference type="EMBL" id="MFC5863845.1"/>
    </source>
</evidence>
<dbReference type="InterPro" id="IPR025857">
    <property type="entry name" value="MacB_PCD"/>
</dbReference>
<feature type="domain" description="MacB-like periplasmic core" evidence="9">
    <location>
        <begin position="84"/>
        <end position="299"/>
    </location>
</feature>
<dbReference type="InterPro" id="IPR050250">
    <property type="entry name" value="Macrolide_Exporter_MacB"/>
</dbReference>
<protein>
    <submittedName>
        <fullName evidence="10">ADOP family duplicated permease</fullName>
    </submittedName>
</protein>
<evidence type="ECO:0000256" key="6">
    <source>
        <dbReference type="ARBA" id="ARBA00038076"/>
    </source>
</evidence>
<feature type="transmembrane region" description="Helical" evidence="7">
    <location>
        <begin position="387"/>
        <end position="407"/>
    </location>
</feature>
<evidence type="ECO:0000256" key="2">
    <source>
        <dbReference type="ARBA" id="ARBA00022475"/>
    </source>
</evidence>
<comment type="caution">
    <text evidence="10">The sequence shown here is derived from an EMBL/GenBank/DDBJ whole genome shotgun (WGS) entry which is preliminary data.</text>
</comment>
<dbReference type="Pfam" id="PF02687">
    <property type="entry name" value="FtsX"/>
    <property type="match status" value="2"/>
</dbReference>
<keyword evidence="2" id="KW-1003">Cell membrane</keyword>
<dbReference type="RefSeq" id="WP_263342194.1">
    <property type="nucleotide sequence ID" value="NZ_JAGSYH010000010.1"/>
</dbReference>
<comment type="similarity">
    <text evidence="6">Belongs to the ABC-4 integral membrane protein family.</text>
</comment>
<dbReference type="PANTHER" id="PTHR30572:SF4">
    <property type="entry name" value="ABC TRANSPORTER PERMEASE YTRF"/>
    <property type="match status" value="1"/>
</dbReference>
<feature type="domain" description="ABC3 transporter permease C-terminal" evidence="8">
    <location>
        <begin position="339"/>
        <end position="454"/>
    </location>
</feature>
<organism evidence="10 11">
    <name type="scientific">Acidicapsa dinghuensis</name>
    <dbReference type="NCBI Taxonomy" id="2218256"/>
    <lineage>
        <taxon>Bacteria</taxon>
        <taxon>Pseudomonadati</taxon>
        <taxon>Acidobacteriota</taxon>
        <taxon>Terriglobia</taxon>
        <taxon>Terriglobales</taxon>
        <taxon>Acidobacteriaceae</taxon>
        <taxon>Acidicapsa</taxon>
    </lineage>
</organism>
<feature type="domain" description="ABC3 transporter permease C-terminal" evidence="8">
    <location>
        <begin position="757"/>
        <end position="865"/>
    </location>
</feature>
<feature type="transmembrane region" description="Helical" evidence="7">
    <location>
        <begin position="427"/>
        <end position="450"/>
    </location>
</feature>
<keyword evidence="5 7" id="KW-0472">Membrane</keyword>
<evidence type="ECO:0000313" key="11">
    <source>
        <dbReference type="Proteomes" id="UP001596091"/>
    </source>
</evidence>
<dbReference type="Proteomes" id="UP001596091">
    <property type="component" value="Unassembled WGS sequence"/>
</dbReference>
<feature type="transmembrane region" description="Helical" evidence="7">
    <location>
        <begin position="333"/>
        <end position="354"/>
    </location>
</feature>
<accession>A0ABW1EKP5</accession>
<comment type="subcellular location">
    <subcellularLocation>
        <location evidence="1">Cell membrane</location>
        <topology evidence="1">Multi-pass membrane protein</topology>
    </subcellularLocation>
</comment>
<reference evidence="11" key="1">
    <citation type="journal article" date="2019" name="Int. J. Syst. Evol. Microbiol.">
        <title>The Global Catalogue of Microorganisms (GCM) 10K type strain sequencing project: providing services to taxonomists for standard genome sequencing and annotation.</title>
        <authorList>
            <consortium name="The Broad Institute Genomics Platform"/>
            <consortium name="The Broad Institute Genome Sequencing Center for Infectious Disease"/>
            <person name="Wu L."/>
            <person name="Ma J."/>
        </authorList>
    </citation>
    <scope>NUCLEOTIDE SEQUENCE [LARGE SCALE GENOMIC DNA]</scope>
    <source>
        <strain evidence="11">JCM 4087</strain>
    </source>
</reference>
<evidence type="ECO:0000256" key="5">
    <source>
        <dbReference type="ARBA" id="ARBA00023136"/>
    </source>
</evidence>
<keyword evidence="11" id="KW-1185">Reference proteome</keyword>
<feature type="transmembrane region" description="Helical" evidence="7">
    <location>
        <begin position="842"/>
        <end position="865"/>
    </location>
</feature>
<gene>
    <name evidence="10" type="ORF">ACFPT7_16170</name>
</gene>
<evidence type="ECO:0000259" key="9">
    <source>
        <dbReference type="Pfam" id="PF12704"/>
    </source>
</evidence>
<dbReference type="Pfam" id="PF12704">
    <property type="entry name" value="MacB_PCD"/>
    <property type="match status" value="2"/>
</dbReference>
<sequence length="876" mass="95174">MFGWARQRRQLVDEIEEHIALETQENIDAGMSPDEARRAAQRKFGNVPLALERSGEIWGWYWLERIVQDVQYALRGLGNARGYTVTLILTLALGMGAVATILAIVDSVLLRPVSLPESKQLMLLYAEGRREGTGVSSYALSYKQIDALRRYVSSFAGVGAYNTLVRPVDTKSGTKMSVVTEVSTDLFATLGVKTRLGRLFVAGDAKEQVALVSDEFWRDELQGDSKTIGLAIRVSGKMVTVVGVLPANMRFPQGTAEPTVYVPISLNAQGADDYMMDSGSTIVRIRQGVSKETALENTQQIFAHSDEKNAAMHNQLRMVSYREYLTGDVQKPLWALLGAVAVLLLIACANAANLQIGRAASRMPEMEVRMALGASYRRLLQQLITENILVSLVSAALGSLAAWIAVLLTRRAYGGQFARFDELSVHPPLLCAVALLAIVVGTAAACGPLLSIRRQRVARGAAKNVTRRSKLPAILVALQVGLTCVLLMVSGLFLRTFRSLENVKPGFDPHDVTTLVLMPKDQHQDAQISRETETRLLHRFESLAGVESVTMQTALPFSSYNFVLDGTTEVVGRPFHDGETAHYSMVSTDFVRTSGIHLLQGRSFTQSDESGGTLVVLVNEAFVHKYLAGRDAVGATIHFHRNPGETDADIPFAQMMTVVGVVENELEGGDLGAPYQPMVYIDYLHLPKESLLSMVFSMMAQYAVRSKLPESTIAAELRSAVKQEAPEMAEMTLRPMEQGIADSLKQRRLALRLVGGFGAVALLLSAVGMYGVLAYSVTLRRREIGIRMALGSSRTRVTGLVMRQAGAMVLFGLIPGIAGAWAAGYAVRSFLFGVKTLDPVTLAGVALVLVAVATAAAFMPALHAAMVDPMETLRAE</sequence>
<evidence type="ECO:0000256" key="7">
    <source>
        <dbReference type="SAM" id="Phobius"/>
    </source>
</evidence>